<feature type="compositionally biased region" description="Low complexity" evidence="1">
    <location>
        <begin position="9"/>
        <end position="19"/>
    </location>
</feature>
<feature type="non-terminal residue" evidence="2">
    <location>
        <position position="1"/>
    </location>
</feature>
<evidence type="ECO:0000313" key="2">
    <source>
        <dbReference type="EMBL" id="NWT80089.1"/>
    </source>
</evidence>
<name>A0A7K5RK52_LANLU</name>
<protein>
    <submittedName>
        <fullName evidence="2">MOONR protein</fullName>
    </submittedName>
</protein>
<dbReference type="GO" id="GO:0071539">
    <property type="term" value="P:protein localization to centrosome"/>
    <property type="evidence" value="ECO:0007669"/>
    <property type="project" value="TreeGrafter"/>
</dbReference>
<comment type="caution">
    <text evidence="2">The sequence shown here is derived from an EMBL/GenBank/DDBJ whole genome shotgun (WGS) entry which is preliminary data.</text>
</comment>
<dbReference type="EMBL" id="VYXG01002331">
    <property type="protein sequence ID" value="NWT80089.1"/>
    <property type="molecule type" value="Genomic_DNA"/>
</dbReference>
<feature type="compositionally biased region" description="Polar residues" evidence="1">
    <location>
        <begin position="44"/>
        <end position="53"/>
    </location>
</feature>
<dbReference type="InterPro" id="IPR031447">
    <property type="entry name" value="MNR"/>
</dbReference>
<proteinExistence type="predicted"/>
<dbReference type="PANTHER" id="PTHR15732">
    <property type="entry name" value="PROTEIN MOONRAKER"/>
    <property type="match status" value="1"/>
</dbReference>
<dbReference type="GO" id="GO:0034451">
    <property type="term" value="C:centriolar satellite"/>
    <property type="evidence" value="ECO:0007669"/>
    <property type="project" value="TreeGrafter"/>
</dbReference>
<dbReference type="AlphaFoldDB" id="A0A7K5RK52"/>
<feature type="region of interest" description="Disordered" evidence="1">
    <location>
        <begin position="1"/>
        <end position="53"/>
    </location>
</feature>
<feature type="non-terminal residue" evidence="2">
    <location>
        <position position="245"/>
    </location>
</feature>
<sequence>MPCVPSKPSPQSVSPKRSQTFSPAQCADKSGKEVQEWSEPPLDRTQQVATNTDIPSEKLLDDLLEDTAQELWSMDQHERLQTEALLVADTHSLESMLQRMEEIEMYQEAVRRRVTQIVYSDSQFWAQEDKTEQQMASTAKNLTSLHPVQITKLTGHTELETDILFEKPFDSTDIDENKEAEEILQTGNDTVQPLPLNSLQKAYSVSLSVPSDVLQSILDYNSRYKHHLKLISHEVVGSFNPWQIA</sequence>
<accession>A0A7K5RK52</accession>
<evidence type="ECO:0000256" key="1">
    <source>
        <dbReference type="SAM" id="MobiDB-lite"/>
    </source>
</evidence>
<evidence type="ECO:0000313" key="3">
    <source>
        <dbReference type="Proteomes" id="UP000547499"/>
    </source>
</evidence>
<reference evidence="2 3" key="1">
    <citation type="submission" date="2019-09" db="EMBL/GenBank/DDBJ databases">
        <title>Bird 10,000 Genomes (B10K) Project - Family phase.</title>
        <authorList>
            <person name="Zhang G."/>
        </authorList>
    </citation>
    <scope>NUCLEOTIDE SEQUENCE [LARGE SCALE GENOMIC DNA]</scope>
    <source>
        <strain evidence="2">B10K-DU-001-65</strain>
        <tissue evidence="2">Muscle</tissue>
    </source>
</reference>
<dbReference type="GO" id="GO:0007099">
    <property type="term" value="P:centriole replication"/>
    <property type="evidence" value="ECO:0007669"/>
    <property type="project" value="InterPro"/>
</dbReference>
<keyword evidence="3" id="KW-1185">Reference proteome</keyword>
<organism evidence="2 3">
    <name type="scientific">Lanius ludovicianus</name>
    <name type="common">Loggerhead shrike</name>
    <dbReference type="NCBI Taxonomy" id="28713"/>
    <lineage>
        <taxon>Eukaryota</taxon>
        <taxon>Metazoa</taxon>
        <taxon>Chordata</taxon>
        <taxon>Craniata</taxon>
        <taxon>Vertebrata</taxon>
        <taxon>Euteleostomi</taxon>
        <taxon>Archelosauria</taxon>
        <taxon>Archosauria</taxon>
        <taxon>Dinosauria</taxon>
        <taxon>Saurischia</taxon>
        <taxon>Theropoda</taxon>
        <taxon>Coelurosauria</taxon>
        <taxon>Aves</taxon>
        <taxon>Neognathae</taxon>
        <taxon>Neoaves</taxon>
        <taxon>Telluraves</taxon>
        <taxon>Australaves</taxon>
        <taxon>Passeriformes</taxon>
        <taxon>Corvoidea</taxon>
        <taxon>Laniidae</taxon>
        <taxon>Lanius</taxon>
    </lineage>
</organism>
<dbReference type="Proteomes" id="UP000547499">
    <property type="component" value="Unassembled WGS sequence"/>
</dbReference>
<gene>
    <name evidence="2" type="ORF">LANLUD_R09256</name>
</gene>
<dbReference type="PANTHER" id="PTHR15732:SF4">
    <property type="entry name" value="PROTEIN MOONRAKER"/>
    <property type="match status" value="1"/>
</dbReference>
<dbReference type="Pfam" id="PF15718">
    <property type="entry name" value="MNR"/>
    <property type="match status" value="1"/>
</dbReference>